<evidence type="ECO:0000256" key="2">
    <source>
        <dbReference type="ARBA" id="ARBA00022723"/>
    </source>
</evidence>
<organism evidence="7 8">
    <name type="scientific">Entomortierella parvispora</name>
    <dbReference type="NCBI Taxonomy" id="205924"/>
    <lineage>
        <taxon>Eukaryota</taxon>
        <taxon>Fungi</taxon>
        <taxon>Fungi incertae sedis</taxon>
        <taxon>Mucoromycota</taxon>
        <taxon>Mortierellomycotina</taxon>
        <taxon>Mortierellomycetes</taxon>
        <taxon>Mortierellales</taxon>
        <taxon>Mortierellaceae</taxon>
        <taxon>Entomortierella</taxon>
    </lineage>
</organism>
<keyword evidence="2" id="KW-0479">Metal-binding</keyword>
<dbReference type="PANTHER" id="PTHR46481">
    <property type="entry name" value="ZINC FINGER BED DOMAIN-CONTAINING PROTEIN 4"/>
    <property type="match status" value="1"/>
</dbReference>
<protein>
    <recommendedName>
        <fullName evidence="6">HAT C-terminal dimerisation domain-containing protein</fullName>
    </recommendedName>
</protein>
<dbReference type="AlphaFoldDB" id="A0A9P3LW67"/>
<evidence type="ECO:0000313" key="7">
    <source>
        <dbReference type="EMBL" id="GJJ72490.1"/>
    </source>
</evidence>
<dbReference type="Pfam" id="PF05699">
    <property type="entry name" value="Dimer_Tnp_hAT"/>
    <property type="match status" value="1"/>
</dbReference>
<dbReference type="Proteomes" id="UP000827284">
    <property type="component" value="Unassembled WGS sequence"/>
</dbReference>
<keyword evidence="8" id="KW-1185">Reference proteome</keyword>
<dbReference type="InterPro" id="IPR052035">
    <property type="entry name" value="ZnF_BED_domain_contain"/>
</dbReference>
<gene>
    <name evidence="7" type="ORF">EMPS_04848</name>
</gene>
<comment type="subcellular location">
    <subcellularLocation>
        <location evidence="1">Nucleus</location>
    </subcellularLocation>
</comment>
<evidence type="ECO:0000313" key="8">
    <source>
        <dbReference type="Proteomes" id="UP000827284"/>
    </source>
</evidence>
<dbReference type="InterPro" id="IPR008906">
    <property type="entry name" value="HATC_C_dom"/>
</dbReference>
<dbReference type="OrthoDB" id="2444498at2759"/>
<evidence type="ECO:0000259" key="6">
    <source>
        <dbReference type="Pfam" id="PF05699"/>
    </source>
</evidence>
<keyword evidence="4" id="KW-0862">Zinc</keyword>
<dbReference type="SUPFAM" id="SSF53098">
    <property type="entry name" value="Ribonuclease H-like"/>
    <property type="match status" value="1"/>
</dbReference>
<dbReference type="GO" id="GO:0005634">
    <property type="term" value="C:nucleus"/>
    <property type="evidence" value="ECO:0007669"/>
    <property type="project" value="UniProtKB-SubCell"/>
</dbReference>
<keyword evidence="3" id="KW-0863">Zinc-finger</keyword>
<accession>A0A9P3LW67</accession>
<reference evidence="7" key="1">
    <citation type="submission" date="2021-11" db="EMBL/GenBank/DDBJ databases">
        <authorList>
            <person name="Herlambang A."/>
            <person name="Guo Y."/>
            <person name="Takashima Y."/>
            <person name="Nishizawa T."/>
        </authorList>
    </citation>
    <scope>NUCLEOTIDE SEQUENCE</scope>
    <source>
        <strain evidence="7">E1425</strain>
    </source>
</reference>
<dbReference type="GO" id="GO:0008270">
    <property type="term" value="F:zinc ion binding"/>
    <property type="evidence" value="ECO:0007669"/>
    <property type="project" value="UniProtKB-KW"/>
</dbReference>
<name>A0A9P3LW67_9FUNG</name>
<reference evidence="7" key="2">
    <citation type="journal article" date="2022" name="Microbiol. Resour. Announc.">
        <title>Whole-Genome Sequence of Entomortierella parvispora E1425, a Mucoromycotan Fungus Associated with Burkholderiaceae-Related Endosymbiotic Bacteria.</title>
        <authorList>
            <person name="Herlambang A."/>
            <person name="Guo Y."/>
            <person name="Takashima Y."/>
            <person name="Narisawa K."/>
            <person name="Ohta H."/>
            <person name="Nishizawa T."/>
        </authorList>
    </citation>
    <scope>NUCLEOTIDE SEQUENCE</scope>
    <source>
        <strain evidence="7">E1425</strain>
    </source>
</reference>
<proteinExistence type="predicted"/>
<dbReference type="PANTHER" id="PTHR46481:SF10">
    <property type="entry name" value="ZINC FINGER BED DOMAIN-CONTAINING PROTEIN 39"/>
    <property type="match status" value="1"/>
</dbReference>
<dbReference type="GO" id="GO:0046983">
    <property type="term" value="F:protein dimerization activity"/>
    <property type="evidence" value="ECO:0007669"/>
    <property type="project" value="InterPro"/>
</dbReference>
<comment type="caution">
    <text evidence="7">The sequence shown here is derived from an EMBL/GenBank/DDBJ whole genome shotgun (WGS) entry which is preliminary data.</text>
</comment>
<sequence length="268" mass="30207">MEKTFWREYGSQLLSNEEFDVLKELLTVLRPTAELTVAMSSNDPVITGLYPKIRKVLSSDPLLTIPIVERFQEKFVRQLAGLFSTADMADEVLIATYLHPTNIKNDGFFTGLEGERLKQLAEDLILATADPESPLRTGIDFGDKSTEDLTTLLSMELQSYIELAQSEPLKDYNKPHEWWAVHGGMFKYLSQFVVIFFSIQASSAASERLFSVSGCVLTAKRTRLGILKLKALVLLATWDTGYKIKLDDYYNDGDDDIDIFQNLDSNIG</sequence>
<evidence type="ECO:0000256" key="3">
    <source>
        <dbReference type="ARBA" id="ARBA00022771"/>
    </source>
</evidence>
<evidence type="ECO:0000256" key="5">
    <source>
        <dbReference type="ARBA" id="ARBA00023242"/>
    </source>
</evidence>
<dbReference type="InterPro" id="IPR012337">
    <property type="entry name" value="RNaseH-like_sf"/>
</dbReference>
<keyword evidence="5" id="KW-0539">Nucleus</keyword>
<evidence type="ECO:0000256" key="1">
    <source>
        <dbReference type="ARBA" id="ARBA00004123"/>
    </source>
</evidence>
<evidence type="ECO:0000256" key="4">
    <source>
        <dbReference type="ARBA" id="ARBA00022833"/>
    </source>
</evidence>
<feature type="domain" description="HAT C-terminal dimerisation" evidence="6">
    <location>
        <begin position="157"/>
        <end position="238"/>
    </location>
</feature>
<dbReference type="EMBL" id="BQFW01000007">
    <property type="protein sequence ID" value="GJJ72490.1"/>
    <property type="molecule type" value="Genomic_DNA"/>
</dbReference>